<dbReference type="SUPFAM" id="SSF53098">
    <property type="entry name" value="Ribonuclease H-like"/>
    <property type="match status" value="1"/>
</dbReference>
<evidence type="ECO:0000313" key="2">
    <source>
        <dbReference type="EMBL" id="KAJ6436256.1"/>
    </source>
</evidence>
<dbReference type="InterPro" id="IPR053216">
    <property type="entry name" value="Appressorial_penetr-assoc"/>
</dbReference>
<feature type="compositionally biased region" description="Gly residues" evidence="1">
    <location>
        <begin position="543"/>
        <end position="570"/>
    </location>
</feature>
<protein>
    <submittedName>
        <fullName evidence="2">Ribonuclease H-like protein</fullName>
    </submittedName>
</protein>
<dbReference type="PANTHER" id="PTHR34587">
    <property type="entry name" value="VWFA DOMAIN-CONTAINING PROTEIN"/>
    <property type="match status" value="1"/>
</dbReference>
<dbReference type="Proteomes" id="UP001163105">
    <property type="component" value="Unassembled WGS sequence"/>
</dbReference>
<evidence type="ECO:0000256" key="1">
    <source>
        <dbReference type="SAM" id="MobiDB-lite"/>
    </source>
</evidence>
<comment type="caution">
    <text evidence="2">The sequence shown here is derived from an EMBL/GenBank/DDBJ whole genome shotgun (WGS) entry which is preliminary data.</text>
</comment>
<gene>
    <name evidence="2" type="ORF">O9K51_11241</name>
</gene>
<reference evidence="2" key="1">
    <citation type="submission" date="2023-01" db="EMBL/GenBank/DDBJ databases">
        <title>The growth and conidiation of Purpureocillium lavendulum are regulated by nitrogen source and histone H3K14 acetylation.</title>
        <authorList>
            <person name="Tang P."/>
            <person name="Han J."/>
            <person name="Zhang C."/>
            <person name="Tang P."/>
            <person name="Qi F."/>
            <person name="Zhang K."/>
            <person name="Liang L."/>
        </authorList>
    </citation>
    <scope>NUCLEOTIDE SEQUENCE</scope>
    <source>
        <strain evidence="2">YMF1.00683</strain>
    </source>
</reference>
<keyword evidence="3" id="KW-1185">Reference proteome</keyword>
<organism evidence="2 3">
    <name type="scientific">Purpureocillium lavendulum</name>
    <dbReference type="NCBI Taxonomy" id="1247861"/>
    <lineage>
        <taxon>Eukaryota</taxon>
        <taxon>Fungi</taxon>
        <taxon>Dikarya</taxon>
        <taxon>Ascomycota</taxon>
        <taxon>Pezizomycotina</taxon>
        <taxon>Sordariomycetes</taxon>
        <taxon>Hypocreomycetidae</taxon>
        <taxon>Hypocreales</taxon>
        <taxon>Ophiocordycipitaceae</taxon>
        <taxon>Purpureocillium</taxon>
    </lineage>
</organism>
<evidence type="ECO:0000313" key="3">
    <source>
        <dbReference type="Proteomes" id="UP001163105"/>
    </source>
</evidence>
<dbReference type="AlphaFoldDB" id="A0AB34FCT6"/>
<feature type="region of interest" description="Disordered" evidence="1">
    <location>
        <begin position="543"/>
        <end position="577"/>
    </location>
</feature>
<dbReference type="EMBL" id="JAQHRD010000026">
    <property type="protein sequence ID" value="KAJ6436256.1"/>
    <property type="molecule type" value="Genomic_DNA"/>
</dbReference>
<dbReference type="InterPro" id="IPR012337">
    <property type="entry name" value="RNaseH-like_sf"/>
</dbReference>
<dbReference type="PANTHER" id="PTHR34587:SF2">
    <property type="entry name" value="G-PROTEIN COUPLED RECEPTORS FAMILY 1 PROFILE DOMAIN-CONTAINING PROTEIN"/>
    <property type="match status" value="1"/>
</dbReference>
<sequence>MAEHVSPQFTLQWLFTDEDLISSHPAPEEINAASFREYSQNGAPGMLHNIGLQLRNTQLYEQFLQSQRKESGHGTTLHWAFNNATRWNSDMRMMERALRLRPALNTFFNDVQNRWETEGLCERTKPAVLQYRLSAYDWKVIEVLIKLLKPFEIATKQLQGSGVPGGRSTCSSFDEYFPVFEILLDHLESAIEGTIFEEVEDPVTREKKDVEVAIYDGLDSRTRRLLKVYIKLGWKKLHKYYSRLTSAAYVGAVVFNPAKKWRLLDQLWSRVPSRKTKSWRSEYEAKLLEIWEKYRERDVDNEVLATSEEASMDYIERRLARTGLYGDKDDGDRALSPNLVQTASAEDGNNPGADGQAASETDNNNFINFCQGQTVTNGEQIRTGSCNGIPMGRIPSINNMVSSVFVNPKDGDNLPANQDFKIQVHMLNFKGGTFTNATSTYYSAPQDLDGQGRVIGHTHVTVQDTGRTLNPQRPLDPTQFAFFKGINDDGNGQGLLAADVVGGLPAGNHRACSMSSAANHQPVLMPVARRGAQDDCVRFTVGGNGGNNGGGQRSGGQLGGGRQGGQGTGDNGPKAGVPTVVEALTRAMMRIANP</sequence>
<feature type="region of interest" description="Disordered" evidence="1">
    <location>
        <begin position="342"/>
        <end position="361"/>
    </location>
</feature>
<name>A0AB34FCT6_9HYPO</name>
<accession>A0AB34FCT6</accession>
<proteinExistence type="predicted"/>